<evidence type="ECO:0000313" key="2">
    <source>
        <dbReference type="Proteomes" id="UP000245829"/>
    </source>
</evidence>
<sequence length="120" mass="13322">MKKIKFANNILGLSLITLLSFSILSTSVFGETPKNPNVHSIKIQYVTKVSDNSYYVNFKACIGKNHVNTPTFAVTTDTNSKFITYDKIHLANTCKTYDASVNAKHTSSISIQMIDTVVKK</sequence>
<dbReference type="RefSeq" id="WP_109876812.1">
    <property type="nucleotide sequence ID" value="NZ_AP026695.1"/>
</dbReference>
<dbReference type="AlphaFoldDB" id="A0A2S2KRB4"/>
<reference evidence="1 2" key="1">
    <citation type="submission" date="2018-05" db="EMBL/GenBank/DDBJ databases">
        <title>genome sequencing of Nitrosopumilus sp. NM25.</title>
        <authorList>
            <person name="Mori K."/>
            <person name="Nakagawa T."/>
        </authorList>
    </citation>
    <scope>NUCLEOTIDE SEQUENCE [LARGE SCALE GENOMIC DNA]</scope>
    <source>
        <strain evidence="1 2">NM25</strain>
    </source>
</reference>
<dbReference type="Proteomes" id="UP000245829">
    <property type="component" value="Unassembled WGS sequence"/>
</dbReference>
<dbReference type="OrthoDB" id="375808at2157"/>
<protein>
    <submittedName>
        <fullName evidence="1">Uncharacterized protein</fullName>
    </submittedName>
</protein>
<organism evidence="1 2">
    <name type="scientific">Nitrosopumilus zosterae</name>
    <dbReference type="NCBI Taxonomy" id="718286"/>
    <lineage>
        <taxon>Archaea</taxon>
        <taxon>Nitrososphaerota</taxon>
        <taxon>Nitrososphaeria</taxon>
        <taxon>Nitrosopumilales</taxon>
        <taxon>Nitrosopumilaceae</taxon>
        <taxon>Nitrosopumilus</taxon>
    </lineage>
</organism>
<dbReference type="GeneID" id="76208684"/>
<evidence type="ECO:0000313" key="1">
    <source>
        <dbReference type="EMBL" id="GBH34193.1"/>
    </source>
</evidence>
<proteinExistence type="predicted"/>
<accession>A0A2S2KRB4</accession>
<keyword evidence="2" id="KW-1185">Reference proteome</keyword>
<comment type="caution">
    <text evidence="1">The sequence shown here is derived from an EMBL/GenBank/DDBJ whole genome shotgun (WGS) entry which is preliminary data.</text>
</comment>
<name>A0A2S2KRB4_9ARCH</name>
<dbReference type="EMBL" id="BGKI01000004">
    <property type="protein sequence ID" value="GBH34193.1"/>
    <property type="molecule type" value="Genomic_DNA"/>
</dbReference>
<gene>
    <name evidence="1" type="ORF">NZNM25_09840</name>
</gene>